<evidence type="ECO:0000259" key="7">
    <source>
        <dbReference type="Pfam" id="PF11728"/>
    </source>
</evidence>
<feature type="transmembrane region" description="Helical" evidence="6">
    <location>
        <begin position="126"/>
        <end position="143"/>
    </location>
</feature>
<dbReference type="Pfam" id="PF06081">
    <property type="entry name" value="ArAE_1"/>
    <property type="match status" value="1"/>
</dbReference>
<evidence type="ECO:0000256" key="4">
    <source>
        <dbReference type="ARBA" id="ARBA00022989"/>
    </source>
</evidence>
<dbReference type="PANTHER" id="PTHR40064:SF1">
    <property type="entry name" value="MEMBRANE PROTEIN"/>
    <property type="match status" value="1"/>
</dbReference>
<evidence type="ECO:0000313" key="8">
    <source>
        <dbReference type="EMBL" id="KHF41799.1"/>
    </source>
</evidence>
<reference evidence="8 9" key="1">
    <citation type="submission" date="2014-09" db="EMBL/GenBank/DDBJ databases">
        <title>Genome sequencing and annotation of Bacillus Okhensis strain Kh10-101T.</title>
        <authorList>
            <person name="Prakash J.S."/>
        </authorList>
    </citation>
    <scope>NUCLEOTIDE SEQUENCE [LARGE SCALE GENOMIC DNA]</scope>
    <source>
        <strain evidence="9">Kh10-101T</strain>
    </source>
</reference>
<dbReference type="Proteomes" id="UP000030832">
    <property type="component" value="Unassembled WGS sequence"/>
</dbReference>
<name>A0A0B0IP06_9BACI</name>
<dbReference type="InterPro" id="IPR010343">
    <property type="entry name" value="ArAE_1"/>
</dbReference>
<dbReference type="STRING" id="333138.LQ50_00415"/>
<sequence length="322" mass="37261">MSFRIGYRTLKTAVGAGLAVAIAQGLHLDFYGSAAIITILCISVTRRDSLKVSWARVVSCLIGMMISGVLFEVIGYHPWTLTLIMIVFIPIVVRLRMNAGIATSSVIILHLYTVGNMSLALIFNELLIIVIGVGVALLMNLYMPNSDQALRMYHKEIEEHFKTILHELSVYLRYGESDWDGKEIPETIELLQQGKNLALKNIHNHILRYDDQYYYYFKMREKQFEIIERLMPFVSQIHQTVSQSETVADFMDELSQSVSPANRVPYFLERIRLMRAGFEEMPLPKTREEFEVRSSLVYILHELEEYLHIKDRLWNHADKKKL</sequence>
<dbReference type="RefSeq" id="WP_034624905.1">
    <property type="nucleotide sequence ID" value="NZ_JRJU01000001.1"/>
</dbReference>
<proteinExistence type="predicted"/>
<dbReference type="Pfam" id="PF11728">
    <property type="entry name" value="ArAE_1_C"/>
    <property type="match status" value="1"/>
</dbReference>
<evidence type="ECO:0000313" key="9">
    <source>
        <dbReference type="Proteomes" id="UP000030832"/>
    </source>
</evidence>
<gene>
    <name evidence="8" type="ORF">LQ50_00415</name>
</gene>
<keyword evidence="5 6" id="KW-0472">Membrane</keyword>
<dbReference type="Gene3D" id="1.20.120.940">
    <property type="entry name" value="Putative aromatic acid exporter, C-terminal domain"/>
    <property type="match status" value="1"/>
</dbReference>
<comment type="caution">
    <text evidence="8">The sequence shown here is derived from an EMBL/GenBank/DDBJ whole genome shotgun (WGS) entry which is preliminary data.</text>
</comment>
<keyword evidence="9" id="KW-1185">Reference proteome</keyword>
<feature type="transmembrane region" description="Helical" evidence="6">
    <location>
        <begin position="54"/>
        <end position="70"/>
    </location>
</feature>
<keyword evidence="3 6" id="KW-0812">Transmembrane</keyword>
<evidence type="ECO:0000256" key="1">
    <source>
        <dbReference type="ARBA" id="ARBA00004651"/>
    </source>
</evidence>
<keyword evidence="2" id="KW-1003">Cell membrane</keyword>
<dbReference type="PANTHER" id="PTHR40064">
    <property type="entry name" value="MEMBRANE PROTEIN-RELATED"/>
    <property type="match status" value="1"/>
</dbReference>
<feature type="transmembrane region" description="Helical" evidence="6">
    <location>
        <begin position="12"/>
        <end position="42"/>
    </location>
</feature>
<dbReference type="EMBL" id="JRJU01000001">
    <property type="protein sequence ID" value="KHF41799.1"/>
    <property type="molecule type" value="Genomic_DNA"/>
</dbReference>
<dbReference type="GO" id="GO:0005886">
    <property type="term" value="C:plasma membrane"/>
    <property type="evidence" value="ECO:0007669"/>
    <property type="project" value="UniProtKB-SubCell"/>
</dbReference>
<dbReference type="InterPro" id="IPR021062">
    <property type="entry name" value="ArAE_1_C"/>
</dbReference>
<dbReference type="AlphaFoldDB" id="A0A0B0IP06"/>
<dbReference type="eggNOG" id="COG4129">
    <property type="taxonomic scope" value="Bacteria"/>
</dbReference>
<evidence type="ECO:0000256" key="5">
    <source>
        <dbReference type="ARBA" id="ARBA00023136"/>
    </source>
</evidence>
<dbReference type="OrthoDB" id="357521at2"/>
<comment type="subcellular location">
    <subcellularLocation>
        <location evidence="1">Cell membrane</location>
        <topology evidence="1">Multi-pass membrane protein</topology>
    </subcellularLocation>
</comment>
<protein>
    <recommendedName>
        <fullName evidence="7">Putative aromatic acid exporter C-terminal domain-containing protein</fullName>
    </recommendedName>
</protein>
<feature type="domain" description="Putative aromatic acid exporter C-terminal" evidence="7">
    <location>
        <begin position="147"/>
        <end position="310"/>
    </location>
</feature>
<accession>A0A0B0IP06</accession>
<organism evidence="8 9">
    <name type="scientific">Halalkalibacter okhensis</name>
    <dbReference type="NCBI Taxonomy" id="333138"/>
    <lineage>
        <taxon>Bacteria</taxon>
        <taxon>Bacillati</taxon>
        <taxon>Bacillota</taxon>
        <taxon>Bacilli</taxon>
        <taxon>Bacillales</taxon>
        <taxon>Bacillaceae</taxon>
        <taxon>Halalkalibacter</taxon>
    </lineage>
</organism>
<keyword evidence="4 6" id="KW-1133">Transmembrane helix</keyword>
<evidence type="ECO:0000256" key="3">
    <source>
        <dbReference type="ARBA" id="ARBA00022692"/>
    </source>
</evidence>
<evidence type="ECO:0000256" key="2">
    <source>
        <dbReference type="ARBA" id="ARBA00022475"/>
    </source>
</evidence>
<dbReference type="InterPro" id="IPR052984">
    <property type="entry name" value="UPF0421"/>
</dbReference>
<evidence type="ECO:0000256" key="6">
    <source>
        <dbReference type="SAM" id="Phobius"/>
    </source>
</evidence>
<dbReference type="InterPro" id="IPR038323">
    <property type="entry name" value="ArAE_1_C_sf"/>
</dbReference>